<evidence type="ECO:0000256" key="1">
    <source>
        <dbReference type="PROSITE-ProRule" id="PRU00339"/>
    </source>
</evidence>
<gene>
    <name evidence="2" type="ORF">AB986_20500</name>
</gene>
<comment type="caution">
    <text evidence="2">The sequence shown here is derived from an EMBL/GenBank/DDBJ whole genome shotgun (WGS) entry which is preliminary data.</text>
</comment>
<evidence type="ECO:0000313" key="3">
    <source>
        <dbReference type="Proteomes" id="UP000035996"/>
    </source>
</evidence>
<dbReference type="Gene3D" id="1.25.40.10">
    <property type="entry name" value="Tetratricopeptide repeat domain"/>
    <property type="match status" value="1"/>
</dbReference>
<proteinExistence type="predicted"/>
<dbReference type="STRING" id="157733.AB986_20500"/>
<reference evidence="2" key="1">
    <citation type="submission" date="2015-06" db="EMBL/GenBank/DDBJ databases">
        <authorList>
            <person name="Liu B."/>
            <person name="Wang J."/>
            <person name="Zhu Y."/>
            <person name="Liu G."/>
            <person name="Chen Q."/>
            <person name="Zheng C."/>
            <person name="Che J."/>
            <person name="Ge C."/>
            <person name="Shi H."/>
            <person name="Pan Z."/>
            <person name="Liu X."/>
        </authorList>
    </citation>
    <scope>NUCLEOTIDE SEQUENCE [LARGE SCALE GENOMIC DNA]</scope>
    <source>
        <strain evidence="2">DSM 16346</strain>
    </source>
</reference>
<protein>
    <submittedName>
        <fullName evidence="2">Uncharacterized protein</fullName>
    </submittedName>
</protein>
<dbReference type="SMART" id="SM00028">
    <property type="entry name" value="TPR"/>
    <property type="match status" value="1"/>
</dbReference>
<keyword evidence="3" id="KW-1185">Reference proteome</keyword>
<dbReference type="EMBL" id="LELK01000015">
    <property type="protein sequence ID" value="KMM35837.1"/>
    <property type="molecule type" value="Genomic_DNA"/>
</dbReference>
<dbReference type="PROSITE" id="PS50005">
    <property type="entry name" value="TPR"/>
    <property type="match status" value="1"/>
</dbReference>
<sequence>MIEQQQNVTVISNQRPVQLRVERLAIHHRMKILEAVKSNGSKFYLFFYKDDFITGKTVDVKNGSLIEKAFQNGIVLQASHPLIERFLTDKTFLLKSTKQVFQSVQKHYTPQETAFIFSYFDSFLSTETLIKLIRKHFYEYRRNGQLRKAFQILVILLHFDSNNKWALELTRKLEYQKMRSIYEAEDTDLRDVDPLFFEIVAYKELEKNQTYLESVYHKDKRKTDLTALRLHLYLHSSKQDERDPLTLLEGSFTESEYANLLWIMYVEAPQHKILQEKAFQALMHLNKTSEAINLLTARKTALTASEGELLVKAFNDEETDITQINLSSLQESLKIKENRMLLDGLLQPLIPRILNEYGLTYVYTWLKPLYEGNQNLSILSTIQTMVDIQDNPDKQFQLGKLYHKLKQYDDAITCFDWEMELHPTDPTPVQWLTKVYREMGKLEESNTYMSIYSKMQRVSH</sequence>
<dbReference type="AlphaFoldDB" id="A0A0J6FN91"/>
<dbReference type="RefSeq" id="WP_048313512.1">
    <property type="nucleotide sequence ID" value="NZ_CP119526.1"/>
</dbReference>
<dbReference type="InterPro" id="IPR011990">
    <property type="entry name" value="TPR-like_helical_dom_sf"/>
</dbReference>
<keyword evidence="1" id="KW-0802">TPR repeat</keyword>
<dbReference type="OrthoDB" id="2676051at2"/>
<organism evidence="2 3">
    <name type="scientific">Guptibacillus hwajinpoensis</name>
    <dbReference type="NCBI Taxonomy" id="208199"/>
    <lineage>
        <taxon>Bacteria</taxon>
        <taxon>Bacillati</taxon>
        <taxon>Bacillota</taxon>
        <taxon>Bacilli</taxon>
        <taxon>Bacillales</taxon>
        <taxon>Guptibacillaceae</taxon>
        <taxon>Guptibacillus</taxon>
    </lineage>
</organism>
<dbReference type="SUPFAM" id="SSF48452">
    <property type="entry name" value="TPR-like"/>
    <property type="match status" value="1"/>
</dbReference>
<evidence type="ECO:0000313" key="2">
    <source>
        <dbReference type="EMBL" id="KMM35837.1"/>
    </source>
</evidence>
<dbReference type="Proteomes" id="UP000035996">
    <property type="component" value="Unassembled WGS sequence"/>
</dbReference>
<feature type="repeat" description="TPR" evidence="1">
    <location>
        <begin position="392"/>
        <end position="425"/>
    </location>
</feature>
<name>A0A0J6FN91_9BACL</name>
<dbReference type="InterPro" id="IPR019734">
    <property type="entry name" value="TPR_rpt"/>
</dbReference>
<accession>A0A0J6FN91</accession>